<proteinExistence type="predicted"/>
<reference evidence="2" key="1">
    <citation type="submission" date="2019-08" db="EMBL/GenBank/DDBJ databases">
        <authorList>
            <person name="Kucharzyk K."/>
            <person name="Murdoch R.W."/>
            <person name="Higgins S."/>
            <person name="Loffler F."/>
        </authorList>
    </citation>
    <scope>NUCLEOTIDE SEQUENCE</scope>
</reference>
<accession>A0A645GS94</accession>
<feature type="transmembrane region" description="Helical" evidence="1">
    <location>
        <begin position="39"/>
        <end position="61"/>
    </location>
</feature>
<sequence length="88" mass="9562">MTPGIVYKWPVLFLTATSSAAKAAPARPVVITAIRHNTRIFFASFFILKFSFEFICALILVNCIAFHGINSNGIIGAVPAYVKIKGFA</sequence>
<evidence type="ECO:0000313" key="2">
    <source>
        <dbReference type="EMBL" id="MPN29086.1"/>
    </source>
</evidence>
<dbReference type="AlphaFoldDB" id="A0A645GS94"/>
<keyword evidence="1" id="KW-1133">Transmembrane helix</keyword>
<evidence type="ECO:0000256" key="1">
    <source>
        <dbReference type="SAM" id="Phobius"/>
    </source>
</evidence>
<gene>
    <name evidence="2" type="ORF">SDC9_176535</name>
</gene>
<organism evidence="2">
    <name type="scientific">bioreactor metagenome</name>
    <dbReference type="NCBI Taxonomy" id="1076179"/>
    <lineage>
        <taxon>unclassified sequences</taxon>
        <taxon>metagenomes</taxon>
        <taxon>ecological metagenomes</taxon>
    </lineage>
</organism>
<dbReference type="EMBL" id="VSSQ01079614">
    <property type="protein sequence ID" value="MPN29086.1"/>
    <property type="molecule type" value="Genomic_DNA"/>
</dbReference>
<name>A0A645GS94_9ZZZZ</name>
<protein>
    <submittedName>
        <fullName evidence="2">Uncharacterized protein</fullName>
    </submittedName>
</protein>
<comment type="caution">
    <text evidence="2">The sequence shown here is derived from an EMBL/GenBank/DDBJ whole genome shotgun (WGS) entry which is preliminary data.</text>
</comment>
<keyword evidence="1" id="KW-0472">Membrane</keyword>
<keyword evidence="1" id="KW-0812">Transmembrane</keyword>